<dbReference type="InterPro" id="IPR034391">
    <property type="entry name" value="AdoMet-like_SPASM_containing"/>
</dbReference>
<comment type="cofactor">
    <cofactor evidence="1">
        <name>[4Fe-4S] cluster</name>
        <dbReference type="ChEBI" id="CHEBI:49883"/>
    </cofactor>
</comment>
<dbReference type="SFLD" id="SFLDS00029">
    <property type="entry name" value="Radical_SAM"/>
    <property type="match status" value="1"/>
</dbReference>
<evidence type="ECO:0000259" key="7">
    <source>
        <dbReference type="PROSITE" id="PS51918"/>
    </source>
</evidence>
<dbReference type="PANTHER" id="PTHR11228:SF7">
    <property type="entry name" value="PQQA PEPTIDE CYCLASE"/>
    <property type="match status" value="1"/>
</dbReference>
<keyword evidence="6" id="KW-0411">Iron-sulfur</keyword>
<evidence type="ECO:0000256" key="1">
    <source>
        <dbReference type="ARBA" id="ARBA00001966"/>
    </source>
</evidence>
<dbReference type="SFLD" id="SFLDG01067">
    <property type="entry name" value="SPASM/twitch_domain_containing"/>
    <property type="match status" value="1"/>
</dbReference>
<dbReference type="CDD" id="cd01335">
    <property type="entry name" value="Radical_SAM"/>
    <property type="match status" value="1"/>
</dbReference>
<dbReference type="PANTHER" id="PTHR11228">
    <property type="entry name" value="RADICAL SAM DOMAIN PROTEIN"/>
    <property type="match status" value="1"/>
</dbReference>
<gene>
    <name evidence="8" type="ORF">OLMES_2854</name>
</gene>
<dbReference type="KEGG" id="ome:OLMES_2854"/>
<dbReference type="CDD" id="cd21109">
    <property type="entry name" value="SPASM"/>
    <property type="match status" value="1"/>
</dbReference>
<reference evidence="8 9" key="1">
    <citation type="submission" date="2017-05" db="EMBL/GenBank/DDBJ databases">
        <title>Genomic insights into alkan degradation activity of Oleiphilus messinensis.</title>
        <authorList>
            <person name="Kozyavkin S.A."/>
            <person name="Slesarev A.I."/>
            <person name="Golyshin P.N."/>
            <person name="Korzhenkov A."/>
            <person name="Golyshina O.N."/>
            <person name="Toshchakov S.V."/>
        </authorList>
    </citation>
    <scope>NUCLEOTIDE SEQUENCE [LARGE SCALE GENOMIC DNA]</scope>
    <source>
        <strain evidence="8 9">ME102</strain>
    </source>
</reference>
<dbReference type="GO" id="GO:0046872">
    <property type="term" value="F:metal ion binding"/>
    <property type="evidence" value="ECO:0007669"/>
    <property type="project" value="UniProtKB-KW"/>
</dbReference>
<dbReference type="InterPro" id="IPR050377">
    <property type="entry name" value="Radical_SAM_PqqE_MftC-like"/>
</dbReference>
<evidence type="ECO:0000256" key="2">
    <source>
        <dbReference type="ARBA" id="ARBA00022485"/>
    </source>
</evidence>
<protein>
    <submittedName>
        <fullName evidence="8">Radical SAM family protein</fullName>
    </submittedName>
</protein>
<keyword evidence="5" id="KW-0408">Iron</keyword>
<dbReference type="Proteomes" id="UP000196027">
    <property type="component" value="Chromosome"/>
</dbReference>
<name>A0A1Y0I8R5_9GAMM</name>
<proteinExistence type="predicted"/>
<evidence type="ECO:0000256" key="3">
    <source>
        <dbReference type="ARBA" id="ARBA00022691"/>
    </source>
</evidence>
<keyword evidence="4" id="KW-0479">Metal-binding</keyword>
<dbReference type="InterPro" id="IPR058240">
    <property type="entry name" value="rSAM_sf"/>
</dbReference>
<evidence type="ECO:0000256" key="6">
    <source>
        <dbReference type="ARBA" id="ARBA00023014"/>
    </source>
</evidence>
<evidence type="ECO:0000313" key="9">
    <source>
        <dbReference type="Proteomes" id="UP000196027"/>
    </source>
</evidence>
<dbReference type="InterPro" id="IPR013785">
    <property type="entry name" value="Aldolase_TIM"/>
</dbReference>
<dbReference type="InterPro" id="IPR007197">
    <property type="entry name" value="rSAM"/>
</dbReference>
<sequence length="316" mass="36236">MSSLQHDFGFDSSKEEAFPNYIMYDIVNVCNATCPHCPQSLIASDKNYKPLYLQWDVYEKSIKEVAQYKTELVRFTGDGEPLIHPRLPEMIKKAKSLGIPKVNLTTNGSLLSGRKLDNLLECPPDIFDVSLDAYHPETFSVRRGGLNFDEVKKNVINLTKLAPQNNFKVIVSFINEPGLESEVERFKAFWKDRVDFVAVRSMHSNLGLSGLGSTDKSNLSKLQRWPCQHLWRRLVIDYRGHIRYCPVDWLDQTSLGAVSAMSLHEAWHSDRLRQLRTQHTMLAFDSESPCANCSDWSSSPWNVGWMQMIKTYLDNN</sequence>
<keyword evidence="3" id="KW-0949">S-adenosyl-L-methionine</keyword>
<organism evidence="8 9">
    <name type="scientific">Oleiphilus messinensis</name>
    <dbReference type="NCBI Taxonomy" id="141451"/>
    <lineage>
        <taxon>Bacteria</taxon>
        <taxon>Pseudomonadati</taxon>
        <taxon>Pseudomonadota</taxon>
        <taxon>Gammaproteobacteria</taxon>
        <taxon>Oceanospirillales</taxon>
        <taxon>Oleiphilaceae</taxon>
        <taxon>Oleiphilus</taxon>
    </lineage>
</organism>
<dbReference type="InterPro" id="IPR023885">
    <property type="entry name" value="4Fe4S-binding_SPASM_dom"/>
</dbReference>
<accession>A0A1Y0I8R5</accession>
<dbReference type="Pfam" id="PF04055">
    <property type="entry name" value="Radical_SAM"/>
    <property type="match status" value="1"/>
</dbReference>
<dbReference type="OrthoDB" id="7690664at2"/>
<dbReference type="SUPFAM" id="SSF102114">
    <property type="entry name" value="Radical SAM enzymes"/>
    <property type="match status" value="1"/>
</dbReference>
<dbReference type="Gene3D" id="3.20.20.70">
    <property type="entry name" value="Aldolase class I"/>
    <property type="match status" value="1"/>
</dbReference>
<dbReference type="EMBL" id="CP021425">
    <property type="protein sequence ID" value="ARU56902.1"/>
    <property type="molecule type" value="Genomic_DNA"/>
</dbReference>
<feature type="domain" description="Radical SAM core" evidence="7">
    <location>
        <begin position="16"/>
        <end position="239"/>
    </location>
</feature>
<dbReference type="GO" id="GO:0051536">
    <property type="term" value="F:iron-sulfur cluster binding"/>
    <property type="evidence" value="ECO:0007669"/>
    <property type="project" value="UniProtKB-KW"/>
</dbReference>
<dbReference type="SFLD" id="SFLDG01387">
    <property type="entry name" value="BtrN-like_SPASM_domain_contain"/>
    <property type="match status" value="1"/>
</dbReference>
<dbReference type="AlphaFoldDB" id="A0A1Y0I8R5"/>
<keyword evidence="9" id="KW-1185">Reference proteome</keyword>
<dbReference type="PROSITE" id="PS51918">
    <property type="entry name" value="RADICAL_SAM"/>
    <property type="match status" value="1"/>
</dbReference>
<keyword evidence="2" id="KW-0004">4Fe-4S</keyword>
<evidence type="ECO:0000256" key="4">
    <source>
        <dbReference type="ARBA" id="ARBA00022723"/>
    </source>
</evidence>
<dbReference type="RefSeq" id="WP_087461855.1">
    <property type="nucleotide sequence ID" value="NZ_CP021425.1"/>
</dbReference>
<dbReference type="GO" id="GO:0003824">
    <property type="term" value="F:catalytic activity"/>
    <property type="evidence" value="ECO:0007669"/>
    <property type="project" value="InterPro"/>
</dbReference>
<evidence type="ECO:0000256" key="5">
    <source>
        <dbReference type="ARBA" id="ARBA00023004"/>
    </source>
</evidence>
<dbReference type="Pfam" id="PF13186">
    <property type="entry name" value="SPASM"/>
    <property type="match status" value="1"/>
</dbReference>
<evidence type="ECO:0000313" key="8">
    <source>
        <dbReference type="EMBL" id="ARU56902.1"/>
    </source>
</evidence>